<accession>A0A915J6I7</accession>
<keyword evidence="1" id="KW-1185">Reference proteome</keyword>
<name>A0A915J6I7_ROMCU</name>
<sequence>MDVIDVRFAYTLVLLRTAMGDKRAIKGHNNYIIKTKSTIALVIDNTQKRMLANKRVAIEGPVASWDGNSHISILGDLRGCKANARHCVMADGVLMWDETPFEKICPFELKNSYKIKISGSHMVIDDMQAAFFIMNNLFGHPNCPELKKALYTEQSIVVQFDPSNFTQNEPSKQISALYTYDSLDVDPINSKLIFLEEKIRNFELQSFKNVWNEPCCQAQCHLDLVWQLLHLDTTIGARAFLQRTDIIAEFTREAITLWPCHGINASETYKNHKINGTCYKNLLVVVNKKLMFLTQRGTNLTEESQKVDCNYMHMPLFKFNGTWFSKIGKTHGVAKPLVTPFQGLDKPWNMSLWVPNK</sequence>
<dbReference type="AlphaFoldDB" id="A0A915J6I7"/>
<evidence type="ECO:0000313" key="2">
    <source>
        <dbReference type="WBParaSite" id="nRc.2.0.1.t21750-RA"/>
    </source>
</evidence>
<proteinExistence type="predicted"/>
<reference evidence="2" key="1">
    <citation type="submission" date="2022-11" db="UniProtKB">
        <authorList>
            <consortium name="WormBaseParasite"/>
        </authorList>
    </citation>
    <scope>IDENTIFICATION</scope>
</reference>
<protein>
    <submittedName>
        <fullName evidence="2">Uncharacterized protein</fullName>
    </submittedName>
</protein>
<dbReference type="Proteomes" id="UP000887565">
    <property type="component" value="Unplaced"/>
</dbReference>
<evidence type="ECO:0000313" key="1">
    <source>
        <dbReference type="Proteomes" id="UP000887565"/>
    </source>
</evidence>
<dbReference type="WBParaSite" id="nRc.2.0.1.t21750-RA">
    <property type="protein sequence ID" value="nRc.2.0.1.t21750-RA"/>
    <property type="gene ID" value="nRc.2.0.1.g21750"/>
</dbReference>
<organism evidence="1 2">
    <name type="scientific">Romanomermis culicivorax</name>
    <name type="common">Nematode worm</name>
    <dbReference type="NCBI Taxonomy" id="13658"/>
    <lineage>
        <taxon>Eukaryota</taxon>
        <taxon>Metazoa</taxon>
        <taxon>Ecdysozoa</taxon>
        <taxon>Nematoda</taxon>
        <taxon>Enoplea</taxon>
        <taxon>Dorylaimia</taxon>
        <taxon>Mermithida</taxon>
        <taxon>Mermithoidea</taxon>
        <taxon>Mermithidae</taxon>
        <taxon>Romanomermis</taxon>
    </lineage>
</organism>
<dbReference type="Pfam" id="PF24664">
    <property type="entry name" value="Monjiviricetes_fusion"/>
    <property type="match status" value="1"/>
</dbReference>